<organism evidence="2 3">
    <name type="scientific">Saccharopolyspora antimicrobica</name>
    <dbReference type="NCBI Taxonomy" id="455193"/>
    <lineage>
        <taxon>Bacteria</taxon>
        <taxon>Bacillati</taxon>
        <taxon>Actinomycetota</taxon>
        <taxon>Actinomycetes</taxon>
        <taxon>Pseudonocardiales</taxon>
        <taxon>Pseudonocardiaceae</taxon>
        <taxon>Saccharopolyspora</taxon>
    </lineage>
</organism>
<dbReference type="Proteomes" id="UP000270697">
    <property type="component" value="Unassembled WGS sequence"/>
</dbReference>
<dbReference type="EMBL" id="FOUP01000001">
    <property type="protein sequence ID" value="SFM50314.1"/>
    <property type="molecule type" value="Genomic_DNA"/>
</dbReference>
<protein>
    <submittedName>
        <fullName evidence="2">Uncharacterized protein</fullName>
    </submittedName>
</protein>
<reference evidence="1 4" key="2">
    <citation type="submission" date="2018-10" db="EMBL/GenBank/DDBJ databases">
        <title>Sequencing the genomes of 1000 actinobacteria strains.</title>
        <authorList>
            <person name="Klenk H.-P."/>
        </authorList>
    </citation>
    <scope>NUCLEOTIDE SEQUENCE [LARGE SCALE GENOMIC DNA]</scope>
    <source>
        <strain evidence="1 4">DSM 45119</strain>
    </source>
</reference>
<evidence type="ECO:0000313" key="2">
    <source>
        <dbReference type="EMBL" id="SFM50314.1"/>
    </source>
</evidence>
<evidence type="ECO:0000313" key="3">
    <source>
        <dbReference type="Proteomes" id="UP000199398"/>
    </source>
</evidence>
<reference evidence="2 3" key="1">
    <citation type="submission" date="2016-10" db="EMBL/GenBank/DDBJ databases">
        <authorList>
            <person name="de Groot N.N."/>
        </authorList>
    </citation>
    <scope>NUCLEOTIDE SEQUENCE [LARGE SCALE GENOMIC DNA]</scope>
    <source>
        <strain evidence="2 3">CPCC 201259</strain>
    </source>
</reference>
<accession>A0A1I4RDG7</accession>
<proteinExistence type="predicted"/>
<sequence>MAHLRCCGLGGPVMSELTAYETTWLGVLEELRGCPEIRLAVAEQGELRENEGADRVFGELAEWDGIALNPALKECHLRFSGLAAAWDVADPEYDEDSLIAGEFHLDNIYRAIQFGPLVERLYDPTPDEVRLYTELRSFDGTPQAGVGHLSMLRIQPGVADPELWFDTTTKGRYRMDLDYPGYLEALRTTKGTYGWQLLFTEASLDDEGEFEVSGRFAEIMLEVFPRLFPEHDYGPLRARLAERRRGFRA</sequence>
<keyword evidence="4" id="KW-1185">Reference proteome</keyword>
<name>A0A1I4RDG7_9PSEU</name>
<dbReference type="AlphaFoldDB" id="A0A1I4RDG7"/>
<evidence type="ECO:0000313" key="4">
    <source>
        <dbReference type="Proteomes" id="UP000270697"/>
    </source>
</evidence>
<dbReference type="Proteomes" id="UP000199398">
    <property type="component" value="Unassembled WGS sequence"/>
</dbReference>
<evidence type="ECO:0000313" key="1">
    <source>
        <dbReference type="EMBL" id="RKT88053.1"/>
    </source>
</evidence>
<dbReference type="EMBL" id="RBXX01000002">
    <property type="protein sequence ID" value="RKT88053.1"/>
    <property type="molecule type" value="Genomic_DNA"/>
</dbReference>
<gene>
    <name evidence="1" type="ORF">ATL45_6479</name>
    <name evidence="2" type="ORF">SAMN05421805_101513</name>
</gene>